<keyword evidence="2" id="KW-1185">Reference proteome</keyword>
<reference evidence="1 2" key="1">
    <citation type="journal article" date="2023" name="Sci. Data">
        <title>Genome assembly of the Korean intertidal mud-creeper Batillaria attramentaria.</title>
        <authorList>
            <person name="Patra A.K."/>
            <person name="Ho P.T."/>
            <person name="Jun S."/>
            <person name="Lee S.J."/>
            <person name="Kim Y."/>
            <person name="Won Y.J."/>
        </authorList>
    </citation>
    <scope>NUCLEOTIDE SEQUENCE [LARGE SCALE GENOMIC DNA]</scope>
    <source>
        <strain evidence="1">Wonlab-2016</strain>
    </source>
</reference>
<organism evidence="1 2">
    <name type="scientific">Batillaria attramentaria</name>
    <dbReference type="NCBI Taxonomy" id="370345"/>
    <lineage>
        <taxon>Eukaryota</taxon>
        <taxon>Metazoa</taxon>
        <taxon>Spiralia</taxon>
        <taxon>Lophotrochozoa</taxon>
        <taxon>Mollusca</taxon>
        <taxon>Gastropoda</taxon>
        <taxon>Caenogastropoda</taxon>
        <taxon>Sorbeoconcha</taxon>
        <taxon>Cerithioidea</taxon>
        <taxon>Batillariidae</taxon>
        <taxon>Batillaria</taxon>
    </lineage>
</organism>
<gene>
    <name evidence="1" type="ORF">BaRGS_00032658</name>
</gene>
<protein>
    <submittedName>
        <fullName evidence="1">Uncharacterized protein</fullName>
    </submittedName>
</protein>
<evidence type="ECO:0000313" key="2">
    <source>
        <dbReference type="Proteomes" id="UP001519460"/>
    </source>
</evidence>
<comment type="caution">
    <text evidence="1">The sequence shown here is derived from an EMBL/GenBank/DDBJ whole genome shotgun (WGS) entry which is preliminary data.</text>
</comment>
<dbReference type="Proteomes" id="UP001519460">
    <property type="component" value="Unassembled WGS sequence"/>
</dbReference>
<proteinExistence type="predicted"/>
<dbReference type="EMBL" id="JACVVK020000385">
    <property type="protein sequence ID" value="KAK7476104.1"/>
    <property type="molecule type" value="Genomic_DNA"/>
</dbReference>
<name>A0ABD0JM98_9CAEN</name>
<evidence type="ECO:0000313" key="1">
    <source>
        <dbReference type="EMBL" id="KAK7476104.1"/>
    </source>
</evidence>
<sequence length="88" mass="9469">MRRSGGQFLRWGLCFESVSAVEFRTLGDALMRRSGGDALMRQSGGQFLRWGLVFQVTHLCGGVVVSFCAGGLVLQVTRLCGGVVVTLC</sequence>
<accession>A0ABD0JM98</accession>
<dbReference type="AlphaFoldDB" id="A0ABD0JM98"/>